<name>A0A4Q7E9Y2_9CYAN</name>
<reference evidence="1 2" key="1">
    <citation type="submission" date="2018-11" db="EMBL/GenBank/DDBJ databases">
        <title>Whole genome sequencing of an environmental sample.</title>
        <authorList>
            <person name="Sarangi A.N."/>
            <person name="Singh D."/>
            <person name="Tripathy S."/>
        </authorList>
    </citation>
    <scope>NUCLEOTIDE SEQUENCE [LARGE SCALE GENOMIC DNA]</scope>
    <source>
        <strain evidence="1 2">Lakshadweep</strain>
    </source>
</reference>
<proteinExistence type="predicted"/>
<evidence type="ECO:0000313" key="1">
    <source>
        <dbReference type="EMBL" id="RZM79388.1"/>
    </source>
</evidence>
<dbReference type="AlphaFoldDB" id="A0A4Q7E9Y2"/>
<comment type="caution">
    <text evidence="1">The sequence shown here is derived from an EMBL/GenBank/DDBJ whole genome shotgun (WGS) entry which is preliminary data.</text>
</comment>
<sequence length="162" mass="17353">MRTYFLRCWPAPGRVLPLLGLLGLGACGLTQAQVPQRHIPVQQNWTLQPGSEVGGFPVMGGLGDVSIELGGGKVRAPFDGQLQPTGNETCVAFTTPEVPAYLFRLCGVTKPRLGEVEAGQVMARSQILQFAAMRRQPDGTWAIVEPATDILEKTLGNAVAQK</sequence>
<evidence type="ECO:0000313" key="2">
    <source>
        <dbReference type="Proteomes" id="UP000292459"/>
    </source>
</evidence>
<accession>A0A4Q7E9Y2</accession>
<organism evidence="1 2">
    <name type="scientific">Leptolyngbya iicbica LK</name>
    <dbReference type="NCBI Taxonomy" id="2294035"/>
    <lineage>
        <taxon>Bacteria</taxon>
        <taxon>Bacillati</taxon>
        <taxon>Cyanobacteriota</taxon>
        <taxon>Cyanophyceae</taxon>
        <taxon>Leptolyngbyales</taxon>
        <taxon>Leptolyngbyaceae</taxon>
        <taxon>Leptolyngbya group</taxon>
        <taxon>Leptolyngbya</taxon>
        <taxon>Leptolyngbya iicbica</taxon>
    </lineage>
</organism>
<keyword evidence="2" id="KW-1185">Reference proteome</keyword>
<protein>
    <submittedName>
        <fullName evidence="1">Uncharacterized protein</fullName>
    </submittedName>
</protein>
<dbReference type="RefSeq" id="WP_044151297.1">
    <property type="nucleotide sequence ID" value="NZ_QVFV01000002.1"/>
</dbReference>
<dbReference type="Proteomes" id="UP000292459">
    <property type="component" value="Unassembled WGS sequence"/>
</dbReference>
<dbReference type="EMBL" id="QVFV01000002">
    <property type="protein sequence ID" value="RZM79388.1"/>
    <property type="molecule type" value="Genomic_DNA"/>
</dbReference>
<dbReference type="OrthoDB" id="530574at2"/>
<dbReference type="PROSITE" id="PS51257">
    <property type="entry name" value="PROKAR_LIPOPROTEIN"/>
    <property type="match status" value="1"/>
</dbReference>
<gene>
    <name evidence="1" type="ORF">DYY88_11615</name>
</gene>